<accession>A0AAD9M9X9</accession>
<comment type="caution">
    <text evidence="1">The sequence shown here is derived from an EMBL/GenBank/DDBJ whole genome shotgun (WGS) entry which is preliminary data.</text>
</comment>
<organism evidence="1 2">
    <name type="scientific">Phyllachora maydis</name>
    <dbReference type="NCBI Taxonomy" id="1825666"/>
    <lineage>
        <taxon>Eukaryota</taxon>
        <taxon>Fungi</taxon>
        <taxon>Dikarya</taxon>
        <taxon>Ascomycota</taxon>
        <taxon>Pezizomycotina</taxon>
        <taxon>Sordariomycetes</taxon>
        <taxon>Sordariomycetidae</taxon>
        <taxon>Phyllachorales</taxon>
        <taxon>Phyllachoraceae</taxon>
        <taxon>Phyllachora</taxon>
    </lineage>
</organism>
<proteinExistence type="predicted"/>
<dbReference type="Proteomes" id="UP001217918">
    <property type="component" value="Unassembled WGS sequence"/>
</dbReference>
<keyword evidence="2" id="KW-1185">Reference proteome</keyword>
<dbReference type="EMBL" id="JAQQPM010000003">
    <property type="protein sequence ID" value="KAK2069449.1"/>
    <property type="molecule type" value="Genomic_DNA"/>
</dbReference>
<dbReference type="AlphaFoldDB" id="A0AAD9M9X9"/>
<name>A0AAD9M9X9_9PEZI</name>
<sequence>MQEPGPESDLNKTELVMRRARGRDKKSNPWGFGLAEFACTRNPASMSTNTSIGRNWLRQAHTLAFSVPVATSLAVDGF</sequence>
<evidence type="ECO:0000313" key="2">
    <source>
        <dbReference type="Proteomes" id="UP001217918"/>
    </source>
</evidence>
<evidence type="ECO:0000313" key="1">
    <source>
        <dbReference type="EMBL" id="KAK2069449.1"/>
    </source>
</evidence>
<reference evidence="1" key="1">
    <citation type="journal article" date="2023" name="Mol. Plant Microbe Interact.">
        <title>Elucidating the Obligate Nature and Biological Capacity of an Invasive Fungal Corn Pathogen.</title>
        <authorList>
            <person name="MacCready J.S."/>
            <person name="Roggenkamp E.M."/>
            <person name="Gdanetz K."/>
            <person name="Chilvers M.I."/>
        </authorList>
    </citation>
    <scope>NUCLEOTIDE SEQUENCE</scope>
    <source>
        <strain evidence="1">PM02</strain>
    </source>
</reference>
<protein>
    <submittedName>
        <fullName evidence="1">Uncharacterized protein</fullName>
    </submittedName>
</protein>
<gene>
    <name evidence="1" type="ORF">P8C59_004031</name>
</gene>